<dbReference type="AlphaFoldDB" id="A0AA40FKL8"/>
<dbReference type="Proteomes" id="UP001177670">
    <property type="component" value="Unassembled WGS sequence"/>
</dbReference>
<reference evidence="1" key="1">
    <citation type="submission" date="2021-10" db="EMBL/GenBank/DDBJ databases">
        <title>Melipona bicolor Genome sequencing and assembly.</title>
        <authorList>
            <person name="Araujo N.S."/>
            <person name="Arias M.C."/>
        </authorList>
    </citation>
    <scope>NUCLEOTIDE SEQUENCE</scope>
    <source>
        <strain evidence="1">USP_2M_L1-L4_2017</strain>
        <tissue evidence="1">Whole body</tissue>
    </source>
</reference>
<organism evidence="1 2">
    <name type="scientific">Melipona bicolor</name>
    <dbReference type="NCBI Taxonomy" id="60889"/>
    <lineage>
        <taxon>Eukaryota</taxon>
        <taxon>Metazoa</taxon>
        <taxon>Ecdysozoa</taxon>
        <taxon>Arthropoda</taxon>
        <taxon>Hexapoda</taxon>
        <taxon>Insecta</taxon>
        <taxon>Pterygota</taxon>
        <taxon>Neoptera</taxon>
        <taxon>Endopterygota</taxon>
        <taxon>Hymenoptera</taxon>
        <taxon>Apocrita</taxon>
        <taxon>Aculeata</taxon>
        <taxon>Apoidea</taxon>
        <taxon>Anthophila</taxon>
        <taxon>Apidae</taxon>
        <taxon>Melipona</taxon>
    </lineage>
</organism>
<name>A0AA40FKL8_9HYME</name>
<gene>
    <name evidence="1" type="ORF">K0M31_012384</name>
</gene>
<protein>
    <submittedName>
        <fullName evidence="1">Uncharacterized protein</fullName>
    </submittedName>
</protein>
<evidence type="ECO:0000313" key="2">
    <source>
        <dbReference type="Proteomes" id="UP001177670"/>
    </source>
</evidence>
<comment type="caution">
    <text evidence="1">The sequence shown here is derived from an EMBL/GenBank/DDBJ whole genome shotgun (WGS) entry which is preliminary data.</text>
</comment>
<keyword evidence="2" id="KW-1185">Reference proteome</keyword>
<accession>A0AA40FKL8</accession>
<sequence length="146" mass="16890">MVIDTVCAIYPRPKCLFLSKQKCLEIRDPILGPLLFSSTIKDIPTTNEPVTIEVLRKSKIFGKATSKYTLATSENILFGGWAYNLKEFRMRGGRGSSYSFEYILAEPWRILTVFGTEWTIYRSHVLESFFRREPADVERIPRNRGM</sequence>
<proteinExistence type="predicted"/>
<evidence type="ECO:0000313" key="1">
    <source>
        <dbReference type="EMBL" id="KAK1120403.1"/>
    </source>
</evidence>
<dbReference type="EMBL" id="JAHYIQ010000031">
    <property type="protein sequence ID" value="KAK1120403.1"/>
    <property type="molecule type" value="Genomic_DNA"/>
</dbReference>